<dbReference type="OrthoDB" id="9127154at2"/>
<evidence type="ECO:0000313" key="2">
    <source>
        <dbReference type="EMBL" id="SDG44013.1"/>
    </source>
</evidence>
<dbReference type="Proteomes" id="UP000243378">
    <property type="component" value="Unassembled WGS sequence"/>
</dbReference>
<reference evidence="2 3" key="1">
    <citation type="submission" date="2016-10" db="EMBL/GenBank/DDBJ databases">
        <authorList>
            <person name="de Groot N.N."/>
        </authorList>
    </citation>
    <scope>NUCLEOTIDE SEQUENCE [LARGE SCALE GENOMIC DNA]</scope>
    <source>
        <strain evidence="2 3">LMG 25475</strain>
    </source>
</reference>
<evidence type="ECO:0000313" key="3">
    <source>
        <dbReference type="Proteomes" id="UP000243378"/>
    </source>
</evidence>
<evidence type="ECO:0000256" key="1">
    <source>
        <dbReference type="SAM" id="SignalP"/>
    </source>
</evidence>
<keyword evidence="1" id="KW-0732">Signal</keyword>
<name>A0A1G7U972_9GAMM</name>
<gene>
    <name evidence="2" type="ORF">SAMN05216381_3999</name>
</gene>
<sequence length="357" mass="39325">MRFLLLPLLAIALPALADVRIDDLTAKRSDWETYRFPLLVGDSPAIGRINTFLHTVELQALPGRFAKSPFEKVQPKNGEIWGVNSLDYQVTGQGPGYLSLAIDGEYTGAYTSQSTRNYSFDLASGRPVGLRQLFTAEGLQRVQSEVQGLRTKRLEDFLDQLPPAKADDGKALSDDEQWLEGQRAMYTSCLGDRRDASLDYDRVQLSGDSLTLIAGSCAAHVNRALDDLGEFANRFSYQALSGDLSAYGRCVLLQRRSNCALPANSVGQGVYHGTLGRYPITLVLEQLYADHSLSASYFYDKHATRIELGGEHQQDHVTLHESGEPPARFELEFQADGALTGTWQQGDKPALPVQLAP</sequence>
<protein>
    <submittedName>
        <fullName evidence="2">Uncharacterized protein</fullName>
    </submittedName>
</protein>
<accession>A0A1G7U972</accession>
<dbReference type="RefSeq" id="WP_092371488.1">
    <property type="nucleotide sequence ID" value="NZ_FNBM01000011.1"/>
</dbReference>
<dbReference type="AlphaFoldDB" id="A0A1G7U972"/>
<dbReference type="STRING" id="640205.SAMN05216381_3999"/>
<proteinExistence type="predicted"/>
<feature type="chain" id="PRO_5017391041" evidence="1">
    <location>
        <begin position="18"/>
        <end position="357"/>
    </location>
</feature>
<dbReference type="EMBL" id="FNBM01000011">
    <property type="protein sequence ID" value="SDG44013.1"/>
    <property type="molecule type" value="Genomic_DNA"/>
</dbReference>
<feature type="signal peptide" evidence="1">
    <location>
        <begin position="1"/>
        <end position="17"/>
    </location>
</feature>
<organism evidence="2 3">
    <name type="scientific">Phytopseudomonas seleniipraecipitans</name>
    <dbReference type="NCBI Taxonomy" id="640205"/>
    <lineage>
        <taxon>Bacteria</taxon>
        <taxon>Pseudomonadati</taxon>
        <taxon>Pseudomonadota</taxon>
        <taxon>Gammaproteobacteria</taxon>
        <taxon>Pseudomonadales</taxon>
        <taxon>Pseudomonadaceae</taxon>
        <taxon>Phytopseudomonas</taxon>
    </lineage>
</organism>